<comment type="caution">
    <text evidence="1">The sequence shown here is derived from an EMBL/GenBank/DDBJ whole genome shotgun (WGS) entry which is preliminary data.</text>
</comment>
<evidence type="ECO:0000313" key="2">
    <source>
        <dbReference type="Proteomes" id="UP001064048"/>
    </source>
</evidence>
<reference evidence="1 2" key="1">
    <citation type="journal article" date="2022" name="Genome Biol. Evol.">
        <title>The Spruce Budworm Genome: Reconstructing the Evolutionary History of Antifreeze Proteins.</title>
        <authorList>
            <person name="Beliveau C."/>
            <person name="Gagne P."/>
            <person name="Picq S."/>
            <person name="Vernygora O."/>
            <person name="Keeling C.I."/>
            <person name="Pinkney K."/>
            <person name="Doucet D."/>
            <person name="Wen F."/>
            <person name="Johnston J.S."/>
            <person name="Maaroufi H."/>
            <person name="Boyle B."/>
            <person name="Laroche J."/>
            <person name="Dewar K."/>
            <person name="Juretic N."/>
            <person name="Blackburn G."/>
            <person name="Nisole A."/>
            <person name="Brunet B."/>
            <person name="Brandao M."/>
            <person name="Lumley L."/>
            <person name="Duan J."/>
            <person name="Quan G."/>
            <person name="Lucarotti C.J."/>
            <person name="Roe A.D."/>
            <person name="Sperling F.A.H."/>
            <person name="Levesque R.C."/>
            <person name="Cusson M."/>
        </authorList>
    </citation>
    <scope>NUCLEOTIDE SEQUENCE [LARGE SCALE GENOMIC DNA]</scope>
    <source>
        <strain evidence="1">Glfc:IPQL:Cfum</strain>
    </source>
</reference>
<sequence length="120" mass="12851">MHDELVNILKVFFLVCLVAMAAAAPQIIPYPGFITTGARITVGGEKFTSGDRELEDEALAGLRVLIAGNRWMHVASRSSLWSSKTLVTGPTVVNGFPGTVPVGTYYGTHFAPGYFGAYTI</sequence>
<gene>
    <name evidence="1" type="ORF">MSG28_004614</name>
</gene>
<name>A0ACC0K785_CHOFU</name>
<proteinExistence type="predicted"/>
<dbReference type="EMBL" id="CM046107">
    <property type="protein sequence ID" value="KAI8432115.1"/>
    <property type="molecule type" value="Genomic_DNA"/>
</dbReference>
<accession>A0ACC0K785</accession>
<evidence type="ECO:0000313" key="1">
    <source>
        <dbReference type="EMBL" id="KAI8432115.1"/>
    </source>
</evidence>
<keyword evidence="2" id="KW-1185">Reference proteome</keyword>
<protein>
    <submittedName>
        <fullName evidence="1">Uncharacterized protein</fullName>
    </submittedName>
</protein>
<dbReference type="Proteomes" id="UP001064048">
    <property type="component" value="Chromosome 7"/>
</dbReference>
<organism evidence="1 2">
    <name type="scientific">Choristoneura fumiferana</name>
    <name type="common">Spruce budworm moth</name>
    <name type="synonym">Archips fumiferana</name>
    <dbReference type="NCBI Taxonomy" id="7141"/>
    <lineage>
        <taxon>Eukaryota</taxon>
        <taxon>Metazoa</taxon>
        <taxon>Ecdysozoa</taxon>
        <taxon>Arthropoda</taxon>
        <taxon>Hexapoda</taxon>
        <taxon>Insecta</taxon>
        <taxon>Pterygota</taxon>
        <taxon>Neoptera</taxon>
        <taxon>Endopterygota</taxon>
        <taxon>Lepidoptera</taxon>
        <taxon>Glossata</taxon>
        <taxon>Ditrysia</taxon>
        <taxon>Tortricoidea</taxon>
        <taxon>Tortricidae</taxon>
        <taxon>Tortricinae</taxon>
        <taxon>Choristoneura</taxon>
    </lineage>
</organism>